<proteinExistence type="predicted"/>
<accession>A0ACB8Y1F7</accession>
<organism evidence="1 2">
    <name type="scientific">Arctium lappa</name>
    <name type="common">Greater burdock</name>
    <name type="synonym">Lappa major</name>
    <dbReference type="NCBI Taxonomy" id="4217"/>
    <lineage>
        <taxon>Eukaryota</taxon>
        <taxon>Viridiplantae</taxon>
        <taxon>Streptophyta</taxon>
        <taxon>Embryophyta</taxon>
        <taxon>Tracheophyta</taxon>
        <taxon>Spermatophyta</taxon>
        <taxon>Magnoliopsida</taxon>
        <taxon>eudicotyledons</taxon>
        <taxon>Gunneridae</taxon>
        <taxon>Pentapetalae</taxon>
        <taxon>asterids</taxon>
        <taxon>campanulids</taxon>
        <taxon>Asterales</taxon>
        <taxon>Asteraceae</taxon>
        <taxon>Carduoideae</taxon>
        <taxon>Cardueae</taxon>
        <taxon>Arctiinae</taxon>
        <taxon>Arctium</taxon>
    </lineage>
</organism>
<evidence type="ECO:0000313" key="1">
    <source>
        <dbReference type="EMBL" id="KAI3677831.1"/>
    </source>
</evidence>
<comment type="caution">
    <text evidence="1">The sequence shown here is derived from an EMBL/GenBank/DDBJ whole genome shotgun (WGS) entry which is preliminary data.</text>
</comment>
<name>A0ACB8Y1F7_ARCLA</name>
<evidence type="ECO:0000313" key="2">
    <source>
        <dbReference type="Proteomes" id="UP001055879"/>
    </source>
</evidence>
<dbReference type="EMBL" id="CM042060">
    <property type="protein sequence ID" value="KAI3677831.1"/>
    <property type="molecule type" value="Genomic_DNA"/>
</dbReference>
<reference evidence="2" key="1">
    <citation type="journal article" date="2022" name="Mol. Ecol. Resour.">
        <title>The genomes of chicory, endive, great burdock and yacon provide insights into Asteraceae palaeo-polyploidization history and plant inulin production.</title>
        <authorList>
            <person name="Fan W."/>
            <person name="Wang S."/>
            <person name="Wang H."/>
            <person name="Wang A."/>
            <person name="Jiang F."/>
            <person name="Liu H."/>
            <person name="Zhao H."/>
            <person name="Xu D."/>
            <person name="Zhang Y."/>
        </authorList>
    </citation>
    <scope>NUCLEOTIDE SEQUENCE [LARGE SCALE GENOMIC DNA]</scope>
    <source>
        <strain evidence="2">cv. Niubang</strain>
    </source>
</reference>
<gene>
    <name evidence="1" type="ORF">L6452_37101</name>
</gene>
<keyword evidence="2" id="KW-1185">Reference proteome</keyword>
<sequence length="86" mass="10433">MFIFVHSNSHRDRYERRVCLRWSYSYSLSFVLHHLVMNGCKCFFYMQCLIGNQHILNSFAWAFVNIENIKEEASVHLVNWQQHLHT</sequence>
<protein>
    <submittedName>
        <fullName evidence="1">Uncharacterized protein</fullName>
    </submittedName>
</protein>
<reference evidence="1 2" key="2">
    <citation type="journal article" date="2022" name="Mol. Ecol. Resour.">
        <title>The genomes of chicory, endive, great burdock and yacon provide insights into Asteraceae paleo-polyploidization history and plant inulin production.</title>
        <authorList>
            <person name="Fan W."/>
            <person name="Wang S."/>
            <person name="Wang H."/>
            <person name="Wang A."/>
            <person name="Jiang F."/>
            <person name="Liu H."/>
            <person name="Zhao H."/>
            <person name="Xu D."/>
            <person name="Zhang Y."/>
        </authorList>
    </citation>
    <scope>NUCLEOTIDE SEQUENCE [LARGE SCALE GENOMIC DNA]</scope>
    <source>
        <strain evidence="2">cv. Niubang</strain>
    </source>
</reference>
<dbReference type="Proteomes" id="UP001055879">
    <property type="component" value="Linkage Group LG14"/>
</dbReference>